<feature type="non-terminal residue" evidence="2">
    <location>
        <position position="70"/>
    </location>
</feature>
<gene>
    <name evidence="2" type="ORF">ONB1V03_LOCUS13514</name>
</gene>
<feature type="compositionally biased region" description="Polar residues" evidence="1">
    <location>
        <begin position="1"/>
        <end position="17"/>
    </location>
</feature>
<dbReference type="OrthoDB" id="6531000at2759"/>
<keyword evidence="3" id="KW-1185">Reference proteome</keyword>
<reference evidence="2" key="1">
    <citation type="submission" date="2020-11" db="EMBL/GenBank/DDBJ databases">
        <authorList>
            <person name="Tran Van P."/>
        </authorList>
    </citation>
    <scope>NUCLEOTIDE SEQUENCE</scope>
</reference>
<proteinExistence type="predicted"/>
<protein>
    <submittedName>
        <fullName evidence="2">Uncharacterized protein</fullName>
    </submittedName>
</protein>
<evidence type="ECO:0000256" key="1">
    <source>
        <dbReference type="SAM" id="MobiDB-lite"/>
    </source>
</evidence>
<name>A0A7R9MBG4_9ACAR</name>
<dbReference type="AlphaFoldDB" id="A0A7R9MBG4"/>
<organism evidence="2">
    <name type="scientific">Oppiella nova</name>
    <dbReference type="NCBI Taxonomy" id="334625"/>
    <lineage>
        <taxon>Eukaryota</taxon>
        <taxon>Metazoa</taxon>
        <taxon>Ecdysozoa</taxon>
        <taxon>Arthropoda</taxon>
        <taxon>Chelicerata</taxon>
        <taxon>Arachnida</taxon>
        <taxon>Acari</taxon>
        <taxon>Acariformes</taxon>
        <taxon>Sarcoptiformes</taxon>
        <taxon>Oribatida</taxon>
        <taxon>Brachypylina</taxon>
        <taxon>Oppioidea</taxon>
        <taxon>Oppiidae</taxon>
        <taxon>Oppiella</taxon>
    </lineage>
</organism>
<feature type="region of interest" description="Disordered" evidence="1">
    <location>
        <begin position="1"/>
        <end position="22"/>
    </location>
</feature>
<evidence type="ECO:0000313" key="2">
    <source>
        <dbReference type="EMBL" id="CAD7656878.1"/>
    </source>
</evidence>
<evidence type="ECO:0000313" key="3">
    <source>
        <dbReference type="Proteomes" id="UP000728032"/>
    </source>
</evidence>
<dbReference type="EMBL" id="OC926765">
    <property type="protein sequence ID" value="CAD7656878.1"/>
    <property type="molecule type" value="Genomic_DNA"/>
</dbReference>
<dbReference type="Proteomes" id="UP000728032">
    <property type="component" value="Unassembled WGS sequence"/>
</dbReference>
<sequence>MSQTSSRPPSEANNRVPTPSPLPPSFYYPCPLIAYWFASAPKQEADIMAISTTATGANHSRDEDDVRDNS</sequence>
<accession>A0A7R9MBG4</accession>
<dbReference type="EMBL" id="CAJPVJ010011940">
    <property type="protein sequence ID" value="CAG2174065.1"/>
    <property type="molecule type" value="Genomic_DNA"/>
</dbReference>